<evidence type="ECO:0000256" key="6">
    <source>
        <dbReference type="SAM" id="Phobius"/>
    </source>
</evidence>
<name>A0A540KSZ3_MALBA</name>
<keyword evidence="3 4" id="KW-0326">Glycosidase</keyword>
<dbReference type="CDD" id="cd18825">
    <property type="entry name" value="GH43_CtGH43-like"/>
    <property type="match status" value="1"/>
</dbReference>
<feature type="region of interest" description="Disordered" evidence="5">
    <location>
        <begin position="158"/>
        <end position="182"/>
    </location>
</feature>
<dbReference type="PANTHER" id="PTHR22925:SF3">
    <property type="entry name" value="GLYCOSYL HYDROLASE FAMILY PROTEIN 43"/>
    <property type="match status" value="1"/>
</dbReference>
<comment type="caution">
    <text evidence="7">The sequence shown here is derived from an EMBL/GenBank/DDBJ whole genome shotgun (WGS) entry which is preliminary data.</text>
</comment>
<keyword evidence="2 4" id="KW-0378">Hydrolase</keyword>
<feature type="transmembrane region" description="Helical" evidence="6">
    <location>
        <begin position="113"/>
        <end position="131"/>
    </location>
</feature>
<keyword evidence="8" id="KW-1185">Reference proteome</keyword>
<evidence type="ECO:0000256" key="3">
    <source>
        <dbReference type="ARBA" id="ARBA00023295"/>
    </source>
</evidence>
<dbReference type="EMBL" id="VIEB01000970">
    <property type="protein sequence ID" value="TQD77345.1"/>
    <property type="molecule type" value="Genomic_DNA"/>
</dbReference>
<dbReference type="InterPro" id="IPR006710">
    <property type="entry name" value="Glyco_hydro_43"/>
</dbReference>
<reference evidence="7 8" key="1">
    <citation type="journal article" date="2019" name="G3 (Bethesda)">
        <title>Sequencing of a Wild Apple (Malus baccata) Genome Unravels the Differences Between Cultivated and Wild Apple Species Regarding Disease Resistance and Cold Tolerance.</title>
        <authorList>
            <person name="Chen X."/>
        </authorList>
    </citation>
    <scope>NUCLEOTIDE SEQUENCE [LARGE SCALE GENOMIC DNA]</scope>
    <source>
        <strain evidence="8">cv. Shandingzi</strain>
        <tissue evidence="7">Leaves</tissue>
    </source>
</reference>
<dbReference type="GO" id="GO:0005975">
    <property type="term" value="P:carbohydrate metabolic process"/>
    <property type="evidence" value="ECO:0007669"/>
    <property type="project" value="InterPro"/>
</dbReference>
<dbReference type="Gene3D" id="2.115.10.20">
    <property type="entry name" value="Glycosyl hydrolase domain, family 43"/>
    <property type="match status" value="1"/>
</dbReference>
<protein>
    <recommendedName>
        <fullName evidence="9">Glycosyl hydrolase family 43 protein</fullName>
    </recommendedName>
</protein>
<evidence type="ECO:0000256" key="5">
    <source>
        <dbReference type="SAM" id="MobiDB-lite"/>
    </source>
</evidence>
<dbReference type="PANTHER" id="PTHR22925">
    <property type="entry name" value="GLYCOSYL HYDROLASE 43 FAMILY MEMBER"/>
    <property type="match status" value="1"/>
</dbReference>
<dbReference type="SUPFAM" id="SSF75005">
    <property type="entry name" value="Arabinanase/levansucrase/invertase"/>
    <property type="match status" value="1"/>
</dbReference>
<keyword evidence="6" id="KW-0812">Transmembrane</keyword>
<dbReference type="AlphaFoldDB" id="A0A540KSZ3"/>
<accession>A0A540KSZ3</accession>
<evidence type="ECO:0000313" key="7">
    <source>
        <dbReference type="EMBL" id="TQD77345.1"/>
    </source>
</evidence>
<dbReference type="Pfam" id="PF04616">
    <property type="entry name" value="Glyco_hydro_43"/>
    <property type="match status" value="1"/>
</dbReference>
<feature type="non-terminal residue" evidence="7">
    <location>
        <position position="1"/>
    </location>
</feature>
<evidence type="ECO:0000313" key="8">
    <source>
        <dbReference type="Proteomes" id="UP000315295"/>
    </source>
</evidence>
<feature type="compositionally biased region" description="Basic residues" evidence="5">
    <location>
        <begin position="167"/>
        <end position="181"/>
    </location>
</feature>
<dbReference type="STRING" id="106549.A0A540KSZ3"/>
<dbReference type="Proteomes" id="UP000315295">
    <property type="component" value="Unassembled WGS sequence"/>
</dbReference>
<keyword evidence="6" id="KW-0472">Membrane</keyword>
<evidence type="ECO:0000256" key="2">
    <source>
        <dbReference type="ARBA" id="ARBA00022801"/>
    </source>
</evidence>
<sequence length="556" mass="63999">KSCRYIFLKQQRPHLVPSQHRQPSDPISSENKDPDFVFLSSLWIFLGFPLCSSSNRATISLAKPRNFSPNSSSRCFQHYLGENKKEEKMRIRNKYRKPTTFRCNAGSRCSTSAVVWSLVGCLLMFHLYTLVRQKDRLGGAIQFRASHHPLFQELEQVEEENIQLPPPRKRSPRAEKRKPRRPTTLIDEFLDENSQIRHIFFPQKLDIDPMKDTGNDSYYYYPGRIWLDTDGYPIQAHGGGILFNEKSRTYYWYGEYKDGPTYHAHKKGAARVDIIGVGCYSSNDLWKWKNEGVVLAAEKANETHDLHESNVLERPKVIYNEHTGKYVMWMHIDDANYTKASVGVAISDYPTGPFDYLYSQRPHGFESRDMTIFKDDDGVAYLIYSSEDNSELHIGPLTEDYLNVTNTVRRILVGQHREAPALFKHEGTYYMITSGCTGWAPNEALVHAAESIMGPWETMGNPCAGGNKVSRLATFFAQSTFVLPVPGFPGAFIFMADRWNPADLRDSRYVWLPLIVGGPADRPFDYNFGFPLWSRVSIYWHRKWKLPQGWSGSKRK</sequence>
<evidence type="ECO:0000256" key="4">
    <source>
        <dbReference type="RuleBase" id="RU361187"/>
    </source>
</evidence>
<evidence type="ECO:0000256" key="1">
    <source>
        <dbReference type="ARBA" id="ARBA00009865"/>
    </source>
</evidence>
<proteinExistence type="inferred from homology"/>
<gene>
    <name evidence="7" type="ORF">C1H46_037123</name>
</gene>
<dbReference type="InterPro" id="IPR023296">
    <property type="entry name" value="Glyco_hydro_beta-prop_sf"/>
</dbReference>
<comment type="similarity">
    <text evidence="1 4">Belongs to the glycosyl hydrolase 43 family.</text>
</comment>
<keyword evidence="6" id="KW-1133">Transmembrane helix</keyword>
<evidence type="ECO:0008006" key="9">
    <source>
        <dbReference type="Google" id="ProtNLM"/>
    </source>
</evidence>
<organism evidence="7 8">
    <name type="scientific">Malus baccata</name>
    <name type="common">Siberian crab apple</name>
    <name type="synonym">Pyrus baccata</name>
    <dbReference type="NCBI Taxonomy" id="106549"/>
    <lineage>
        <taxon>Eukaryota</taxon>
        <taxon>Viridiplantae</taxon>
        <taxon>Streptophyta</taxon>
        <taxon>Embryophyta</taxon>
        <taxon>Tracheophyta</taxon>
        <taxon>Spermatophyta</taxon>
        <taxon>Magnoliopsida</taxon>
        <taxon>eudicotyledons</taxon>
        <taxon>Gunneridae</taxon>
        <taxon>Pentapetalae</taxon>
        <taxon>rosids</taxon>
        <taxon>fabids</taxon>
        <taxon>Rosales</taxon>
        <taxon>Rosaceae</taxon>
        <taxon>Amygdaloideae</taxon>
        <taxon>Maleae</taxon>
        <taxon>Malus</taxon>
    </lineage>
</organism>
<dbReference type="GO" id="GO:0004553">
    <property type="term" value="F:hydrolase activity, hydrolyzing O-glycosyl compounds"/>
    <property type="evidence" value="ECO:0007669"/>
    <property type="project" value="InterPro"/>
</dbReference>